<dbReference type="SUPFAM" id="SSF55486">
    <property type="entry name" value="Metalloproteases ('zincins'), catalytic domain"/>
    <property type="match status" value="1"/>
</dbReference>
<evidence type="ECO:0000256" key="4">
    <source>
        <dbReference type="ARBA" id="ARBA00022723"/>
    </source>
</evidence>
<keyword evidence="5" id="KW-0255">Endonuclease</keyword>
<dbReference type="GO" id="GO:0004222">
    <property type="term" value="F:metalloendopeptidase activity"/>
    <property type="evidence" value="ECO:0007669"/>
    <property type="project" value="InterPro"/>
</dbReference>
<protein>
    <submittedName>
        <fullName evidence="8">Metal-dependent hydrolase YbeY, involved in rRNA and/or ribosome maturation and assembly</fullName>
    </submittedName>
</protein>
<dbReference type="GO" id="GO:0006364">
    <property type="term" value="P:rRNA processing"/>
    <property type="evidence" value="ECO:0007669"/>
    <property type="project" value="InterPro"/>
</dbReference>
<evidence type="ECO:0000256" key="6">
    <source>
        <dbReference type="ARBA" id="ARBA00022801"/>
    </source>
</evidence>
<organism evidence="8">
    <name type="scientific">hydrothermal vent metagenome</name>
    <dbReference type="NCBI Taxonomy" id="652676"/>
    <lineage>
        <taxon>unclassified sequences</taxon>
        <taxon>metagenomes</taxon>
        <taxon>ecological metagenomes</taxon>
    </lineage>
</organism>
<dbReference type="InterPro" id="IPR002036">
    <property type="entry name" value="YbeY"/>
</dbReference>
<dbReference type="Gene3D" id="3.40.390.30">
    <property type="entry name" value="Metalloproteases ('zincins'), catalytic domain"/>
    <property type="match status" value="1"/>
</dbReference>
<evidence type="ECO:0000256" key="7">
    <source>
        <dbReference type="ARBA" id="ARBA00022833"/>
    </source>
</evidence>
<dbReference type="PANTHER" id="PTHR46986:SF1">
    <property type="entry name" value="ENDORIBONUCLEASE YBEY, CHLOROPLASTIC"/>
    <property type="match status" value="1"/>
</dbReference>
<evidence type="ECO:0000313" key="8">
    <source>
        <dbReference type="EMBL" id="VAW07329.1"/>
    </source>
</evidence>
<dbReference type="EMBL" id="UOEJ01000270">
    <property type="protein sequence ID" value="VAW07329.1"/>
    <property type="molecule type" value="Genomic_DNA"/>
</dbReference>
<dbReference type="GO" id="GO:0004519">
    <property type="term" value="F:endonuclease activity"/>
    <property type="evidence" value="ECO:0007669"/>
    <property type="project" value="UniProtKB-KW"/>
</dbReference>
<comment type="similarity">
    <text evidence="2">Belongs to the endoribonuclease YbeY family.</text>
</comment>
<evidence type="ECO:0000256" key="3">
    <source>
        <dbReference type="ARBA" id="ARBA00022722"/>
    </source>
</evidence>
<gene>
    <name evidence="8" type="ORF">MNBD_ALPHA01-2107</name>
</gene>
<dbReference type="HAMAP" id="MF_00009">
    <property type="entry name" value="Endoribonucl_YbeY"/>
    <property type="match status" value="1"/>
</dbReference>
<dbReference type="NCBIfam" id="TIGR00043">
    <property type="entry name" value="rRNA maturation RNase YbeY"/>
    <property type="match status" value="1"/>
</dbReference>
<dbReference type="Pfam" id="PF02130">
    <property type="entry name" value="YbeY"/>
    <property type="match status" value="1"/>
</dbReference>
<evidence type="ECO:0000256" key="5">
    <source>
        <dbReference type="ARBA" id="ARBA00022759"/>
    </source>
</evidence>
<comment type="cofactor">
    <cofactor evidence="1">
        <name>Zn(2+)</name>
        <dbReference type="ChEBI" id="CHEBI:29105"/>
    </cofactor>
</comment>
<keyword evidence="6 8" id="KW-0378">Hydrolase</keyword>
<sequence>MTFDNIDIDISLQSADWQNDFPDYQDHITACLAQIAQNIPEARNFGRIPHLELSILLTDDHNIRQLNRQYRDRDKPTNVLSFPSLSGQEIDIHLRQGSEIPDHPVALGDMVLAYETVSAEAGAQGKTFPDHFCHLFIHGMLHLLGYDHMEKVPAQEMEAMEKKMLSKLSIDDPYQD</sequence>
<keyword evidence="3" id="KW-0540">Nuclease</keyword>
<dbReference type="AlphaFoldDB" id="A0A3B0T4S2"/>
<evidence type="ECO:0000256" key="2">
    <source>
        <dbReference type="ARBA" id="ARBA00010875"/>
    </source>
</evidence>
<evidence type="ECO:0000256" key="1">
    <source>
        <dbReference type="ARBA" id="ARBA00001947"/>
    </source>
</evidence>
<reference evidence="8" key="1">
    <citation type="submission" date="2018-06" db="EMBL/GenBank/DDBJ databases">
        <authorList>
            <person name="Zhirakovskaya E."/>
        </authorList>
    </citation>
    <scope>NUCLEOTIDE SEQUENCE</scope>
</reference>
<dbReference type="PROSITE" id="PS01306">
    <property type="entry name" value="UPF0054"/>
    <property type="match status" value="1"/>
</dbReference>
<proteinExistence type="inferred from homology"/>
<dbReference type="PANTHER" id="PTHR46986">
    <property type="entry name" value="ENDORIBONUCLEASE YBEY, CHLOROPLASTIC"/>
    <property type="match status" value="1"/>
</dbReference>
<keyword evidence="7" id="KW-0862">Zinc</keyword>
<dbReference type="InterPro" id="IPR023091">
    <property type="entry name" value="MetalPrtase_cat_dom_sf_prd"/>
</dbReference>
<name>A0A3B0T4S2_9ZZZZ</name>
<keyword evidence="4" id="KW-0479">Metal-binding</keyword>
<dbReference type="InterPro" id="IPR020549">
    <property type="entry name" value="YbeY_CS"/>
</dbReference>
<dbReference type="GO" id="GO:0046872">
    <property type="term" value="F:metal ion binding"/>
    <property type="evidence" value="ECO:0007669"/>
    <property type="project" value="UniProtKB-KW"/>
</dbReference>
<accession>A0A3B0T4S2</accession>